<dbReference type="Pfam" id="PF00583">
    <property type="entry name" value="Acetyltransf_1"/>
    <property type="match status" value="1"/>
</dbReference>
<dbReference type="InterPro" id="IPR016181">
    <property type="entry name" value="Acyl_CoA_acyltransferase"/>
</dbReference>
<gene>
    <name evidence="3" type="ORF">IRJ41_015291</name>
</gene>
<keyword evidence="4" id="KW-1185">Reference proteome</keyword>
<dbReference type="EMBL" id="JAFHDT010000021">
    <property type="protein sequence ID" value="KAI7794497.1"/>
    <property type="molecule type" value="Genomic_DNA"/>
</dbReference>
<reference evidence="3" key="1">
    <citation type="submission" date="2021-02" db="EMBL/GenBank/DDBJ databases">
        <title>Comparative genomics reveals that relaxation of natural selection precedes convergent phenotypic evolution of cavefish.</title>
        <authorList>
            <person name="Peng Z."/>
        </authorList>
    </citation>
    <scope>NUCLEOTIDE SEQUENCE</scope>
    <source>
        <tissue evidence="3">Muscle</tissue>
    </source>
</reference>
<dbReference type="PROSITE" id="PS51186">
    <property type="entry name" value="GNAT"/>
    <property type="match status" value="1"/>
</dbReference>
<dbReference type="Proteomes" id="UP001059041">
    <property type="component" value="Linkage Group LG21"/>
</dbReference>
<dbReference type="Gene3D" id="3.40.630.30">
    <property type="match status" value="1"/>
</dbReference>
<organism evidence="3 4">
    <name type="scientific">Triplophysa rosa</name>
    <name type="common">Cave loach</name>
    <dbReference type="NCBI Taxonomy" id="992332"/>
    <lineage>
        <taxon>Eukaryota</taxon>
        <taxon>Metazoa</taxon>
        <taxon>Chordata</taxon>
        <taxon>Craniata</taxon>
        <taxon>Vertebrata</taxon>
        <taxon>Euteleostomi</taxon>
        <taxon>Actinopterygii</taxon>
        <taxon>Neopterygii</taxon>
        <taxon>Teleostei</taxon>
        <taxon>Ostariophysi</taxon>
        <taxon>Cypriniformes</taxon>
        <taxon>Nemacheilidae</taxon>
        <taxon>Triplophysa</taxon>
    </lineage>
</organism>
<evidence type="ECO:0000259" key="2">
    <source>
        <dbReference type="PROSITE" id="PS51186"/>
    </source>
</evidence>
<evidence type="ECO:0000313" key="4">
    <source>
        <dbReference type="Proteomes" id="UP001059041"/>
    </source>
</evidence>
<keyword evidence="1" id="KW-0808">Transferase</keyword>
<dbReference type="GO" id="GO:0008080">
    <property type="term" value="F:N-acetyltransferase activity"/>
    <property type="evidence" value="ECO:0007669"/>
    <property type="project" value="InterPro"/>
</dbReference>
<dbReference type="InterPro" id="IPR000182">
    <property type="entry name" value="GNAT_dom"/>
</dbReference>
<sequence>MAQKTNLQCVIRPYKPTDKSAIISLHRFGIMEHVYPAFFKAMRHTDHIGVTLSISVAGYVLGGSSYLQALLFGGVWVSLIYYCCYEIYNSYLKRGLDVEMSDIQANFLDNPVNHFWLAEAEVNERSKVAGLLAVVGVKDGICCDCWNGNAEGTGSLGTSVGGIFQLIVSLPQRRKGLGTQLVGTAIEFCKRQGLSRVVVEISSPQTAAISLFRKLGFTVTCTHSDTHTYPWVSKLARIDMIRMEKYL</sequence>
<name>A0A9W7TE84_TRIRA</name>
<dbReference type="PANTHER" id="PTHR13947:SF54">
    <property type="entry name" value="N-ACETYLTRANSFERASE CML3-RELATED"/>
    <property type="match status" value="1"/>
</dbReference>
<dbReference type="PANTHER" id="PTHR13947">
    <property type="entry name" value="GNAT FAMILY N-ACETYLTRANSFERASE"/>
    <property type="match status" value="1"/>
</dbReference>
<evidence type="ECO:0000313" key="3">
    <source>
        <dbReference type="EMBL" id="KAI7794497.1"/>
    </source>
</evidence>
<dbReference type="OrthoDB" id="41532at2759"/>
<dbReference type="SUPFAM" id="SSF55729">
    <property type="entry name" value="Acyl-CoA N-acyltransferases (Nat)"/>
    <property type="match status" value="1"/>
</dbReference>
<dbReference type="CDD" id="cd04301">
    <property type="entry name" value="NAT_SF"/>
    <property type="match status" value="1"/>
</dbReference>
<accession>A0A9W7TE84</accession>
<dbReference type="AlphaFoldDB" id="A0A9W7TE84"/>
<proteinExistence type="predicted"/>
<protein>
    <submittedName>
        <fullName evidence="3">N-acetyltransferase CML3-like</fullName>
    </submittedName>
</protein>
<dbReference type="InterPro" id="IPR050769">
    <property type="entry name" value="NAT_camello-type"/>
</dbReference>
<evidence type="ECO:0000256" key="1">
    <source>
        <dbReference type="ARBA" id="ARBA00022679"/>
    </source>
</evidence>
<feature type="domain" description="N-acetyltransferase" evidence="2">
    <location>
        <begin position="93"/>
        <end position="247"/>
    </location>
</feature>
<comment type="caution">
    <text evidence="3">The sequence shown here is derived from an EMBL/GenBank/DDBJ whole genome shotgun (WGS) entry which is preliminary data.</text>
</comment>